<sequence length="438" mass="49862">MHSEKKFPEASHQSIFLLLAVKMKITCGVEVSNRAHPAVSVRNKTIYNVATLALCHKYKQQEKHSDKDVYLILCTHQNPRGAKYKIYNNVEKLFTKFTNDGKATLRFKEPPHDLIISKADPLQLKGFLHGVGLTIVGQGTGRIRLSPAPTKVDRPKQKLAIMQRSDYPGKTGFPSSLTWLQVQNCKLRRIELRIQKLLNLQVLDLANNNIKELPTALAELKLKELILHHNELISFPPQLAIGKLGQTLQVLDLSYNNITRLSPYFCLMKKISVLSLKCNRLVELPRNIQSLESLRMFSASHNELKVLPFGIRKLHLDTLDLFHNPLNTDVVLRPVTLWQLPTLMELAASSVVHHNLSYTPQDIPTNLIDYIVEHCPCPCGNKVFQNVSSCILVLDLYKLASTVVYINNTSRFKVPLEVYFCSTKCWKKFYSFTANQKT</sequence>
<keyword evidence="2" id="KW-0677">Repeat</keyword>
<evidence type="ECO:0000256" key="1">
    <source>
        <dbReference type="ARBA" id="ARBA00022614"/>
    </source>
</evidence>
<reference evidence="5" key="1">
    <citation type="submission" date="2020-08" db="EMBL/GenBank/DDBJ databases">
        <title>Multicomponent nature underlies the extraordinary mechanical properties of spider dragline silk.</title>
        <authorList>
            <person name="Kono N."/>
            <person name="Nakamura H."/>
            <person name="Mori M."/>
            <person name="Yoshida Y."/>
            <person name="Ohtoshi R."/>
            <person name="Malay A.D."/>
            <person name="Moran D.A.P."/>
            <person name="Tomita M."/>
            <person name="Numata K."/>
            <person name="Arakawa K."/>
        </authorList>
    </citation>
    <scope>NUCLEOTIDE SEQUENCE</scope>
</reference>
<protein>
    <submittedName>
        <fullName evidence="5">Leucine-rich repeat protein 1</fullName>
    </submittedName>
</protein>
<evidence type="ECO:0000313" key="6">
    <source>
        <dbReference type="Proteomes" id="UP000886998"/>
    </source>
</evidence>
<evidence type="ECO:0000256" key="3">
    <source>
        <dbReference type="ARBA" id="ARBA00023242"/>
    </source>
</evidence>
<gene>
    <name evidence="5" type="primary">LRR1</name>
    <name evidence="5" type="ORF">TNIN_32112</name>
</gene>
<dbReference type="InterPro" id="IPR032675">
    <property type="entry name" value="LRR_dom_sf"/>
</dbReference>
<dbReference type="PANTHER" id="PTHR48051:SF52">
    <property type="entry name" value="LEUCINE-RICH REPEAT PROTEIN 1"/>
    <property type="match status" value="1"/>
</dbReference>
<dbReference type="SMART" id="SM00369">
    <property type="entry name" value="LRR_TYP"/>
    <property type="match status" value="5"/>
</dbReference>
<dbReference type="Gene3D" id="3.80.10.10">
    <property type="entry name" value="Ribonuclease Inhibitor"/>
    <property type="match status" value="1"/>
</dbReference>
<dbReference type="PROSITE" id="PS51450">
    <property type="entry name" value="LRR"/>
    <property type="match status" value="2"/>
</dbReference>
<organism evidence="5 6">
    <name type="scientific">Trichonephila inaurata madagascariensis</name>
    <dbReference type="NCBI Taxonomy" id="2747483"/>
    <lineage>
        <taxon>Eukaryota</taxon>
        <taxon>Metazoa</taxon>
        <taxon>Ecdysozoa</taxon>
        <taxon>Arthropoda</taxon>
        <taxon>Chelicerata</taxon>
        <taxon>Arachnida</taxon>
        <taxon>Araneae</taxon>
        <taxon>Araneomorphae</taxon>
        <taxon>Entelegynae</taxon>
        <taxon>Araneoidea</taxon>
        <taxon>Nephilidae</taxon>
        <taxon>Trichonephila</taxon>
        <taxon>Trichonephila inaurata</taxon>
    </lineage>
</organism>
<feature type="domain" description="PIF1/LRR1 pleckstrin homology" evidence="4">
    <location>
        <begin position="23"/>
        <end position="141"/>
    </location>
</feature>
<evidence type="ECO:0000256" key="2">
    <source>
        <dbReference type="ARBA" id="ARBA00022737"/>
    </source>
</evidence>
<name>A0A8X6WW62_9ARAC</name>
<evidence type="ECO:0000313" key="5">
    <source>
        <dbReference type="EMBL" id="GFY42335.1"/>
    </source>
</evidence>
<dbReference type="Pfam" id="PF13855">
    <property type="entry name" value="LRR_8"/>
    <property type="match status" value="2"/>
</dbReference>
<dbReference type="InterPro" id="IPR050216">
    <property type="entry name" value="LRR_domain-containing"/>
</dbReference>
<dbReference type="GO" id="GO:0005737">
    <property type="term" value="C:cytoplasm"/>
    <property type="evidence" value="ECO:0007669"/>
    <property type="project" value="TreeGrafter"/>
</dbReference>
<accession>A0A8X6WW62</accession>
<comment type="caution">
    <text evidence="5">The sequence shown here is derived from an EMBL/GenBank/DDBJ whole genome shotgun (WGS) entry which is preliminary data.</text>
</comment>
<dbReference type="Pfam" id="PF25344">
    <property type="entry name" value="PH_LRR1"/>
    <property type="match status" value="1"/>
</dbReference>
<evidence type="ECO:0000259" key="4">
    <source>
        <dbReference type="Pfam" id="PF25344"/>
    </source>
</evidence>
<keyword evidence="1" id="KW-0433">Leucine-rich repeat</keyword>
<dbReference type="InterPro" id="IPR001611">
    <property type="entry name" value="Leu-rich_rpt"/>
</dbReference>
<dbReference type="Proteomes" id="UP000886998">
    <property type="component" value="Unassembled WGS sequence"/>
</dbReference>
<dbReference type="InterPro" id="IPR057437">
    <property type="entry name" value="PIF1/LRR1_PH"/>
</dbReference>
<dbReference type="InterPro" id="IPR003591">
    <property type="entry name" value="Leu-rich_rpt_typical-subtyp"/>
</dbReference>
<dbReference type="SUPFAM" id="SSF52058">
    <property type="entry name" value="L domain-like"/>
    <property type="match status" value="1"/>
</dbReference>
<dbReference type="PANTHER" id="PTHR48051">
    <property type="match status" value="1"/>
</dbReference>
<keyword evidence="3" id="KW-0539">Nucleus</keyword>
<dbReference type="OrthoDB" id="17912at2759"/>
<keyword evidence="6" id="KW-1185">Reference proteome</keyword>
<proteinExistence type="predicted"/>
<dbReference type="EMBL" id="BMAV01003020">
    <property type="protein sequence ID" value="GFY42335.1"/>
    <property type="molecule type" value="Genomic_DNA"/>
</dbReference>
<dbReference type="AlphaFoldDB" id="A0A8X6WW62"/>